<organism evidence="5 6">
    <name type="scientific">Sinanodonta woodiana</name>
    <name type="common">Chinese pond mussel</name>
    <name type="synonym">Anodonta woodiana</name>
    <dbReference type="NCBI Taxonomy" id="1069815"/>
    <lineage>
        <taxon>Eukaryota</taxon>
        <taxon>Metazoa</taxon>
        <taxon>Spiralia</taxon>
        <taxon>Lophotrochozoa</taxon>
        <taxon>Mollusca</taxon>
        <taxon>Bivalvia</taxon>
        <taxon>Autobranchia</taxon>
        <taxon>Heteroconchia</taxon>
        <taxon>Palaeoheterodonta</taxon>
        <taxon>Unionida</taxon>
        <taxon>Unionoidea</taxon>
        <taxon>Unionidae</taxon>
        <taxon>Unioninae</taxon>
        <taxon>Sinanodonta</taxon>
    </lineage>
</organism>
<dbReference type="SMART" id="SM00249">
    <property type="entry name" value="PHD"/>
    <property type="match status" value="1"/>
</dbReference>
<keyword evidence="2" id="KW-0863">Zinc-finger</keyword>
<dbReference type="Gene3D" id="3.30.40.10">
    <property type="entry name" value="Zinc/RING finger domain, C3HC4 (zinc finger)"/>
    <property type="match status" value="1"/>
</dbReference>
<dbReference type="EMBL" id="JBJQND010000001">
    <property type="protein sequence ID" value="KAL3889910.1"/>
    <property type="molecule type" value="Genomic_DNA"/>
</dbReference>
<dbReference type="InterPro" id="IPR011011">
    <property type="entry name" value="Znf_FYVE_PHD"/>
</dbReference>
<evidence type="ECO:0000256" key="3">
    <source>
        <dbReference type="ARBA" id="ARBA00022833"/>
    </source>
</evidence>
<protein>
    <recommendedName>
        <fullName evidence="4">Zinc finger PHD-type domain-containing protein</fullName>
    </recommendedName>
</protein>
<dbReference type="InterPro" id="IPR046496">
    <property type="entry name" value="DUF6589"/>
</dbReference>
<dbReference type="Pfam" id="PF20231">
    <property type="entry name" value="DUF6589"/>
    <property type="match status" value="1"/>
</dbReference>
<dbReference type="InterPro" id="IPR001965">
    <property type="entry name" value="Znf_PHD"/>
</dbReference>
<feature type="domain" description="Zinc finger PHD-type" evidence="4">
    <location>
        <begin position="44"/>
        <end position="95"/>
    </location>
</feature>
<comment type="caution">
    <text evidence="5">The sequence shown here is derived from an EMBL/GenBank/DDBJ whole genome shotgun (WGS) entry which is preliminary data.</text>
</comment>
<evidence type="ECO:0000313" key="5">
    <source>
        <dbReference type="EMBL" id="KAL3889910.1"/>
    </source>
</evidence>
<dbReference type="InterPro" id="IPR013083">
    <property type="entry name" value="Znf_RING/FYVE/PHD"/>
</dbReference>
<evidence type="ECO:0000256" key="2">
    <source>
        <dbReference type="ARBA" id="ARBA00022771"/>
    </source>
</evidence>
<evidence type="ECO:0000256" key="1">
    <source>
        <dbReference type="ARBA" id="ARBA00022723"/>
    </source>
</evidence>
<name>A0ABD3XUR0_SINWO</name>
<gene>
    <name evidence="5" type="ORF">ACJMK2_002229</name>
</gene>
<keyword evidence="6" id="KW-1185">Reference proteome</keyword>
<dbReference type="AlphaFoldDB" id="A0ABD3XUR0"/>
<dbReference type="Proteomes" id="UP001634394">
    <property type="component" value="Unassembled WGS sequence"/>
</dbReference>
<evidence type="ECO:0000313" key="6">
    <source>
        <dbReference type="Proteomes" id="UP001634394"/>
    </source>
</evidence>
<sequence length="235" mass="26950">MIDKDNIPKDIENLWCYFQSIVKKVVTLGFHPPELHDCIADSIYCGLCQLESDNEEFICCDNHSCPKGRWFHLTCLGLSDNDVPVGEWFCSGQCEVMSTESTKDYKSNQDHIFEYSKALLWRGLGEMACHDAIREGDGDRIVSHWRHDMIEFFYQHHPKYFVCGYNLLSALNGGMSSHLAHQLRWNRTVNTAGKVGHNLEMDMEFFNREYKEAVKTACGNLTDDTIAKHSQTVGI</sequence>
<accession>A0ABD3XUR0</accession>
<reference evidence="5 6" key="1">
    <citation type="submission" date="2024-11" db="EMBL/GenBank/DDBJ databases">
        <title>Chromosome-level genome assembly of the freshwater bivalve Anodonta woodiana.</title>
        <authorList>
            <person name="Chen X."/>
        </authorList>
    </citation>
    <scope>NUCLEOTIDE SEQUENCE [LARGE SCALE GENOMIC DNA]</scope>
    <source>
        <strain evidence="5">MN2024</strain>
        <tissue evidence="5">Gills</tissue>
    </source>
</reference>
<evidence type="ECO:0000259" key="4">
    <source>
        <dbReference type="SMART" id="SM00249"/>
    </source>
</evidence>
<dbReference type="GO" id="GO:0008270">
    <property type="term" value="F:zinc ion binding"/>
    <property type="evidence" value="ECO:0007669"/>
    <property type="project" value="UniProtKB-KW"/>
</dbReference>
<keyword evidence="1" id="KW-0479">Metal-binding</keyword>
<keyword evidence="3" id="KW-0862">Zinc</keyword>
<dbReference type="SUPFAM" id="SSF57903">
    <property type="entry name" value="FYVE/PHD zinc finger"/>
    <property type="match status" value="1"/>
</dbReference>
<proteinExistence type="predicted"/>